<protein>
    <submittedName>
        <fullName evidence="1">Uncharacterized protein</fullName>
    </submittedName>
</protein>
<keyword evidence="2" id="KW-1185">Reference proteome</keyword>
<gene>
    <name evidence="1" type="ORF">L1987_14811</name>
</gene>
<name>A0ACB9J5V6_9ASTR</name>
<proteinExistence type="predicted"/>
<evidence type="ECO:0000313" key="2">
    <source>
        <dbReference type="Proteomes" id="UP001056120"/>
    </source>
</evidence>
<dbReference type="Proteomes" id="UP001056120">
    <property type="component" value="Linkage Group LG05"/>
</dbReference>
<sequence length="108" mass="12020">MDITKKTECVDDFSTLDFDSHHSIPIPDSSKPKSKMFKPCDVASWGAYLVKRNVLAISFAPRDNHEAQVQFDLERGVPAIVGNNNLDLDLVLVLRSGTYSSIAFFSKT</sequence>
<reference evidence="2" key="1">
    <citation type="journal article" date="2022" name="Mol. Ecol. Resour.">
        <title>The genomes of chicory, endive, great burdock and yacon provide insights into Asteraceae palaeo-polyploidization history and plant inulin production.</title>
        <authorList>
            <person name="Fan W."/>
            <person name="Wang S."/>
            <person name="Wang H."/>
            <person name="Wang A."/>
            <person name="Jiang F."/>
            <person name="Liu H."/>
            <person name="Zhao H."/>
            <person name="Xu D."/>
            <person name="Zhang Y."/>
        </authorList>
    </citation>
    <scope>NUCLEOTIDE SEQUENCE [LARGE SCALE GENOMIC DNA]</scope>
    <source>
        <strain evidence="2">cv. Yunnan</strain>
    </source>
</reference>
<reference evidence="1 2" key="2">
    <citation type="journal article" date="2022" name="Mol. Ecol. Resour.">
        <title>The genomes of chicory, endive, great burdock and yacon provide insights into Asteraceae paleo-polyploidization history and plant inulin production.</title>
        <authorList>
            <person name="Fan W."/>
            <person name="Wang S."/>
            <person name="Wang H."/>
            <person name="Wang A."/>
            <person name="Jiang F."/>
            <person name="Liu H."/>
            <person name="Zhao H."/>
            <person name="Xu D."/>
            <person name="Zhang Y."/>
        </authorList>
    </citation>
    <scope>NUCLEOTIDE SEQUENCE [LARGE SCALE GENOMIC DNA]</scope>
    <source>
        <strain evidence="2">cv. Yunnan</strain>
        <tissue evidence="1">Leaves</tissue>
    </source>
</reference>
<organism evidence="1 2">
    <name type="scientific">Smallanthus sonchifolius</name>
    <dbReference type="NCBI Taxonomy" id="185202"/>
    <lineage>
        <taxon>Eukaryota</taxon>
        <taxon>Viridiplantae</taxon>
        <taxon>Streptophyta</taxon>
        <taxon>Embryophyta</taxon>
        <taxon>Tracheophyta</taxon>
        <taxon>Spermatophyta</taxon>
        <taxon>Magnoliopsida</taxon>
        <taxon>eudicotyledons</taxon>
        <taxon>Gunneridae</taxon>
        <taxon>Pentapetalae</taxon>
        <taxon>asterids</taxon>
        <taxon>campanulids</taxon>
        <taxon>Asterales</taxon>
        <taxon>Asteraceae</taxon>
        <taxon>Asteroideae</taxon>
        <taxon>Heliantheae alliance</taxon>
        <taxon>Millerieae</taxon>
        <taxon>Smallanthus</taxon>
    </lineage>
</organism>
<comment type="caution">
    <text evidence="1">The sequence shown here is derived from an EMBL/GenBank/DDBJ whole genome shotgun (WGS) entry which is preliminary data.</text>
</comment>
<accession>A0ACB9J5V6</accession>
<dbReference type="EMBL" id="CM042022">
    <property type="protein sequence ID" value="KAI3815155.1"/>
    <property type="molecule type" value="Genomic_DNA"/>
</dbReference>
<evidence type="ECO:0000313" key="1">
    <source>
        <dbReference type="EMBL" id="KAI3815155.1"/>
    </source>
</evidence>